<organism evidence="1 2">
    <name type="scientific">Portunus trituberculatus</name>
    <name type="common">Swimming crab</name>
    <name type="synonym">Neptunus trituberculatus</name>
    <dbReference type="NCBI Taxonomy" id="210409"/>
    <lineage>
        <taxon>Eukaryota</taxon>
        <taxon>Metazoa</taxon>
        <taxon>Ecdysozoa</taxon>
        <taxon>Arthropoda</taxon>
        <taxon>Crustacea</taxon>
        <taxon>Multicrustacea</taxon>
        <taxon>Malacostraca</taxon>
        <taxon>Eumalacostraca</taxon>
        <taxon>Eucarida</taxon>
        <taxon>Decapoda</taxon>
        <taxon>Pleocyemata</taxon>
        <taxon>Brachyura</taxon>
        <taxon>Eubrachyura</taxon>
        <taxon>Portunoidea</taxon>
        <taxon>Portunidae</taxon>
        <taxon>Portuninae</taxon>
        <taxon>Portunus</taxon>
    </lineage>
</organism>
<protein>
    <submittedName>
        <fullName evidence="1">Uncharacterized protein</fullName>
    </submittedName>
</protein>
<evidence type="ECO:0000313" key="2">
    <source>
        <dbReference type="Proteomes" id="UP000324222"/>
    </source>
</evidence>
<comment type="caution">
    <text evidence="1">The sequence shown here is derived from an EMBL/GenBank/DDBJ whole genome shotgun (WGS) entry which is preliminary data.</text>
</comment>
<dbReference type="EMBL" id="VSRR010045713">
    <property type="protein sequence ID" value="MPC77374.1"/>
    <property type="molecule type" value="Genomic_DNA"/>
</dbReference>
<accession>A0A5B7I9H2</accession>
<keyword evidence="2" id="KW-1185">Reference proteome</keyword>
<evidence type="ECO:0000313" key="1">
    <source>
        <dbReference type="EMBL" id="MPC77374.1"/>
    </source>
</evidence>
<reference evidence="1 2" key="1">
    <citation type="submission" date="2019-05" db="EMBL/GenBank/DDBJ databases">
        <title>Another draft genome of Portunus trituberculatus and its Hox gene families provides insights of decapod evolution.</title>
        <authorList>
            <person name="Jeong J.-H."/>
            <person name="Song I."/>
            <person name="Kim S."/>
            <person name="Choi T."/>
            <person name="Kim D."/>
            <person name="Ryu S."/>
            <person name="Kim W."/>
        </authorList>
    </citation>
    <scope>NUCLEOTIDE SEQUENCE [LARGE SCALE GENOMIC DNA]</scope>
    <source>
        <tissue evidence="1">Muscle</tissue>
    </source>
</reference>
<name>A0A5B7I9H2_PORTR</name>
<dbReference type="AlphaFoldDB" id="A0A5B7I9H2"/>
<dbReference type="Proteomes" id="UP000324222">
    <property type="component" value="Unassembled WGS sequence"/>
</dbReference>
<proteinExistence type="predicted"/>
<gene>
    <name evidence="1" type="ORF">E2C01_071826</name>
</gene>
<sequence length="69" mass="8088">MDNVVQWSKEVLQLTMVNRMDQWVEESTRYKGEEESSLVDLVFTKRPVPPPIILYLIPMGRSDHVTLEI</sequence>